<keyword evidence="2" id="KW-0472">Membrane</keyword>
<evidence type="ECO:0008006" key="6">
    <source>
        <dbReference type="Google" id="ProtNLM"/>
    </source>
</evidence>
<feature type="region of interest" description="Disordered" evidence="1">
    <location>
        <begin position="182"/>
        <end position="204"/>
    </location>
</feature>
<dbReference type="EMBL" id="JAUCMV010000001">
    <property type="protein sequence ID" value="KAK0426150.1"/>
    <property type="molecule type" value="Genomic_DNA"/>
</dbReference>
<feature type="transmembrane region" description="Helical" evidence="2">
    <location>
        <begin position="36"/>
        <end position="57"/>
    </location>
</feature>
<keyword evidence="3" id="KW-0732">Signal</keyword>
<evidence type="ECO:0000256" key="3">
    <source>
        <dbReference type="SAM" id="SignalP"/>
    </source>
</evidence>
<feature type="compositionally biased region" description="Basic and acidic residues" evidence="1">
    <location>
        <begin position="191"/>
        <end position="202"/>
    </location>
</feature>
<feature type="region of interest" description="Disordered" evidence="1">
    <location>
        <begin position="130"/>
        <end position="151"/>
    </location>
</feature>
<evidence type="ECO:0000313" key="5">
    <source>
        <dbReference type="Proteomes" id="UP001175271"/>
    </source>
</evidence>
<dbReference type="Proteomes" id="UP001175271">
    <property type="component" value="Unassembled WGS sequence"/>
</dbReference>
<feature type="compositionally biased region" description="Polar residues" evidence="1">
    <location>
        <begin position="380"/>
        <end position="417"/>
    </location>
</feature>
<evidence type="ECO:0000256" key="2">
    <source>
        <dbReference type="SAM" id="Phobius"/>
    </source>
</evidence>
<organism evidence="4 5">
    <name type="scientific">Steinernema hermaphroditum</name>
    <dbReference type="NCBI Taxonomy" id="289476"/>
    <lineage>
        <taxon>Eukaryota</taxon>
        <taxon>Metazoa</taxon>
        <taxon>Ecdysozoa</taxon>
        <taxon>Nematoda</taxon>
        <taxon>Chromadorea</taxon>
        <taxon>Rhabditida</taxon>
        <taxon>Tylenchina</taxon>
        <taxon>Panagrolaimomorpha</taxon>
        <taxon>Strongyloidoidea</taxon>
        <taxon>Steinernematidae</taxon>
        <taxon>Steinernema</taxon>
    </lineage>
</organism>
<accession>A0AA39IM26</accession>
<name>A0AA39IM26_9BILA</name>
<dbReference type="AlphaFoldDB" id="A0AA39IM26"/>
<feature type="region of interest" description="Disordered" evidence="1">
    <location>
        <begin position="380"/>
        <end position="452"/>
    </location>
</feature>
<reference evidence="4" key="1">
    <citation type="submission" date="2023-06" db="EMBL/GenBank/DDBJ databases">
        <title>Genomic analysis of the entomopathogenic nematode Steinernema hermaphroditum.</title>
        <authorList>
            <person name="Schwarz E.M."/>
            <person name="Heppert J.K."/>
            <person name="Baniya A."/>
            <person name="Schwartz H.T."/>
            <person name="Tan C.-H."/>
            <person name="Antoshechkin I."/>
            <person name="Sternberg P.W."/>
            <person name="Goodrich-Blair H."/>
            <person name="Dillman A.R."/>
        </authorList>
    </citation>
    <scope>NUCLEOTIDE SEQUENCE</scope>
    <source>
        <strain evidence="4">PS9179</strain>
        <tissue evidence="4">Whole animal</tissue>
    </source>
</reference>
<feature type="signal peptide" evidence="3">
    <location>
        <begin position="1"/>
        <end position="20"/>
    </location>
</feature>
<sequence length="452" mass="49484">MRLVFVLTVAAVGFLALSDASEVAAPESNSGPLVLLAVFLLVPVTVVVFCCFTYLFFVRGAWNHRVRTQWPEGDVESSEEESRRGDDPRPSATAFTAAYRLEKTGEAKQPLDFRAIVANPALAECPKCSLRSPADSSTRIERPETSRPSYEETMLFKRAQPIPTSAVRDSWVEPNCEPKIDASKAWSQSAHRAENPTQRSRETLSAPLHSPFQAASHTWSMPSRRKFSVSTEETNDFDDNLVVNQMRSEDMIRPSQPIHKSRVRPPPVSAEAFSEISSRRSSSDTSISSVAQPRMIQIGYPTGPKYIAPSSSESVAAALAQRKGNTDSNIMYSQEHLIDFNKKDDEKQKTPITSATQVALSMLSIPSTSISATQQTITSKPVSSISFGPTQASNSPFPMSARKQPSATSGTQATSSLAPDMVSTRTAVEDMSISEKENSFKTLNVVEKPNKN</sequence>
<gene>
    <name evidence="4" type="ORF">QR680_009556</name>
</gene>
<keyword evidence="5" id="KW-1185">Reference proteome</keyword>
<proteinExistence type="predicted"/>
<comment type="caution">
    <text evidence="4">The sequence shown here is derived from an EMBL/GenBank/DDBJ whole genome shotgun (WGS) entry which is preliminary data.</text>
</comment>
<feature type="region of interest" description="Disordered" evidence="1">
    <location>
        <begin position="70"/>
        <end position="91"/>
    </location>
</feature>
<evidence type="ECO:0000256" key="1">
    <source>
        <dbReference type="SAM" id="MobiDB-lite"/>
    </source>
</evidence>
<protein>
    <recommendedName>
        <fullName evidence="6">Membrane-associated protein</fullName>
    </recommendedName>
</protein>
<keyword evidence="2" id="KW-0812">Transmembrane</keyword>
<feature type="chain" id="PRO_5041418289" description="Membrane-associated protein" evidence="3">
    <location>
        <begin position="21"/>
        <end position="452"/>
    </location>
</feature>
<evidence type="ECO:0000313" key="4">
    <source>
        <dbReference type="EMBL" id="KAK0426150.1"/>
    </source>
</evidence>
<keyword evidence="2" id="KW-1133">Transmembrane helix</keyword>
<feature type="compositionally biased region" description="Basic and acidic residues" evidence="1">
    <location>
        <begin position="80"/>
        <end position="89"/>
    </location>
</feature>